<evidence type="ECO:0000313" key="2">
    <source>
        <dbReference type="Proteomes" id="UP000792457"/>
    </source>
</evidence>
<protein>
    <submittedName>
        <fullName evidence="1">Uncharacterized protein</fullName>
    </submittedName>
</protein>
<reference evidence="1" key="2">
    <citation type="submission" date="2017-10" db="EMBL/GenBank/DDBJ databases">
        <title>Ladona fulva Genome sequencing and assembly.</title>
        <authorList>
            <person name="Murali S."/>
            <person name="Richards S."/>
            <person name="Bandaranaike D."/>
            <person name="Bellair M."/>
            <person name="Blankenburg K."/>
            <person name="Chao H."/>
            <person name="Dinh H."/>
            <person name="Doddapaneni H."/>
            <person name="Dugan-Rocha S."/>
            <person name="Elkadiri S."/>
            <person name="Gnanaolivu R."/>
            <person name="Hernandez B."/>
            <person name="Skinner E."/>
            <person name="Javaid M."/>
            <person name="Lee S."/>
            <person name="Li M."/>
            <person name="Ming W."/>
            <person name="Munidasa M."/>
            <person name="Muniz J."/>
            <person name="Nguyen L."/>
            <person name="Hughes D."/>
            <person name="Osuji N."/>
            <person name="Pu L.-L."/>
            <person name="Puazo M."/>
            <person name="Qu C."/>
            <person name="Quiroz J."/>
            <person name="Raj R."/>
            <person name="Weissenberger G."/>
            <person name="Xin Y."/>
            <person name="Zou X."/>
            <person name="Han Y."/>
            <person name="Worley K."/>
            <person name="Muzny D."/>
            <person name="Gibbs R."/>
        </authorList>
    </citation>
    <scope>NUCLEOTIDE SEQUENCE</scope>
    <source>
        <strain evidence="1">Sampled in the wild</strain>
    </source>
</reference>
<sequence length="91" mass="9977">MGHVQRGSLKILESPGKTEVAGLLTLSQTFTRKARLFHDKILRSGKITWDSRGVITIDGRTIPQSNITDLINLAKTPPLTIGKYSATLCTK</sequence>
<name>A0A8K0PBF4_LADFU</name>
<comment type="caution">
    <text evidence="1">The sequence shown here is derived from an EMBL/GenBank/DDBJ whole genome shotgun (WGS) entry which is preliminary data.</text>
</comment>
<keyword evidence="2" id="KW-1185">Reference proteome</keyword>
<organism evidence="1 2">
    <name type="scientific">Ladona fulva</name>
    <name type="common">Scarce chaser dragonfly</name>
    <name type="synonym">Libellula fulva</name>
    <dbReference type="NCBI Taxonomy" id="123851"/>
    <lineage>
        <taxon>Eukaryota</taxon>
        <taxon>Metazoa</taxon>
        <taxon>Ecdysozoa</taxon>
        <taxon>Arthropoda</taxon>
        <taxon>Hexapoda</taxon>
        <taxon>Insecta</taxon>
        <taxon>Pterygota</taxon>
        <taxon>Palaeoptera</taxon>
        <taxon>Odonata</taxon>
        <taxon>Epiprocta</taxon>
        <taxon>Anisoptera</taxon>
        <taxon>Libelluloidea</taxon>
        <taxon>Libellulidae</taxon>
        <taxon>Ladona</taxon>
    </lineage>
</organism>
<proteinExistence type="predicted"/>
<dbReference type="Proteomes" id="UP000792457">
    <property type="component" value="Unassembled WGS sequence"/>
</dbReference>
<dbReference type="EMBL" id="KZ309436">
    <property type="protein sequence ID" value="KAG8238788.1"/>
    <property type="molecule type" value="Genomic_DNA"/>
</dbReference>
<dbReference type="AlphaFoldDB" id="A0A8K0PBF4"/>
<reference evidence="1" key="1">
    <citation type="submission" date="2013-04" db="EMBL/GenBank/DDBJ databases">
        <authorList>
            <person name="Qu J."/>
            <person name="Murali S.C."/>
            <person name="Bandaranaike D."/>
            <person name="Bellair M."/>
            <person name="Blankenburg K."/>
            <person name="Chao H."/>
            <person name="Dinh H."/>
            <person name="Doddapaneni H."/>
            <person name="Downs B."/>
            <person name="Dugan-Rocha S."/>
            <person name="Elkadiri S."/>
            <person name="Gnanaolivu R.D."/>
            <person name="Hernandez B."/>
            <person name="Javaid M."/>
            <person name="Jayaseelan J.C."/>
            <person name="Lee S."/>
            <person name="Li M."/>
            <person name="Ming W."/>
            <person name="Munidasa M."/>
            <person name="Muniz J."/>
            <person name="Nguyen L."/>
            <person name="Ongeri F."/>
            <person name="Osuji N."/>
            <person name="Pu L.-L."/>
            <person name="Puazo M."/>
            <person name="Qu C."/>
            <person name="Quiroz J."/>
            <person name="Raj R."/>
            <person name="Weissenberger G."/>
            <person name="Xin Y."/>
            <person name="Zou X."/>
            <person name="Han Y."/>
            <person name="Richards S."/>
            <person name="Worley K."/>
            <person name="Muzny D."/>
            <person name="Gibbs R."/>
        </authorList>
    </citation>
    <scope>NUCLEOTIDE SEQUENCE</scope>
    <source>
        <strain evidence="1">Sampled in the wild</strain>
    </source>
</reference>
<evidence type="ECO:0000313" key="1">
    <source>
        <dbReference type="EMBL" id="KAG8238788.1"/>
    </source>
</evidence>
<accession>A0A8K0PBF4</accession>
<gene>
    <name evidence="1" type="ORF">J437_LFUL018585</name>
</gene>
<dbReference type="OrthoDB" id="10068277at2759"/>